<evidence type="ECO:0000256" key="3">
    <source>
        <dbReference type="ARBA" id="ARBA00022980"/>
    </source>
</evidence>
<feature type="compositionally biased region" description="Acidic residues" evidence="7">
    <location>
        <begin position="265"/>
        <end position="279"/>
    </location>
</feature>
<dbReference type="GO" id="GO:0005739">
    <property type="term" value="C:mitochondrion"/>
    <property type="evidence" value="ECO:0007669"/>
    <property type="project" value="UniProtKB-SubCell"/>
</dbReference>
<dbReference type="InterPro" id="IPR018305">
    <property type="entry name" value="Ribosomal_m50"/>
</dbReference>
<comment type="caution">
    <text evidence="8">The sequence shown here is derived from an EMBL/GenBank/DDBJ whole genome shotgun (WGS) entry which is preliminary data.</text>
</comment>
<keyword evidence="4" id="KW-0496">Mitochondrion</keyword>
<evidence type="ECO:0000256" key="7">
    <source>
        <dbReference type="SAM" id="MobiDB-lite"/>
    </source>
</evidence>
<name>A0A8H3FAX5_9LECA</name>
<dbReference type="Proteomes" id="UP000664534">
    <property type="component" value="Unassembled WGS sequence"/>
</dbReference>
<evidence type="ECO:0000256" key="6">
    <source>
        <dbReference type="ARBA" id="ARBA00035183"/>
    </source>
</evidence>
<dbReference type="GO" id="GO:1990904">
    <property type="term" value="C:ribonucleoprotein complex"/>
    <property type="evidence" value="ECO:0007669"/>
    <property type="project" value="UniProtKB-KW"/>
</dbReference>
<keyword evidence="3" id="KW-0689">Ribosomal protein</keyword>
<proteinExistence type="inferred from homology"/>
<evidence type="ECO:0000256" key="5">
    <source>
        <dbReference type="ARBA" id="ARBA00023274"/>
    </source>
</evidence>
<keyword evidence="5" id="KW-0687">Ribonucleoprotein</keyword>
<sequence length="425" mass="48245">MTSTSRYNLAARLTLPQSGYVCLQCRLRVQTAVRMTNPSNTLPLASRRHASWVDTDKLRKKIWGSETPPGQEDPYGNESVFDRKRREREQERRAKEQATGREHKPVHKGEVDQPEDQTGYVQATIAEGLETVGGPGWGRREWEAENSFRGFMDPERMGNRNETILAVHRALVETYALKEAGLPLVMDWSSGDPTDDYARRVAKGARFEQDTNGQMKLVFESEELRQSILECVTPQAQVRSSDDGGSEDAETEEQFSEEGAASRDEDGDINSEVDDFEIPVPDEELSDYARWEDLTALTPASESWRNVSLEDASIKFAASGPRVMQLTGRRIPDPDISAINTPRSLLVHLVKKPNPKRIAEVLLNSDRVAQLPNVQVFDKRYRLKDRETEVGRWKVIEEELKERGLLVPKRLRGRSTLRDRDALEV</sequence>
<feature type="region of interest" description="Disordered" evidence="7">
    <location>
        <begin position="61"/>
        <end position="115"/>
    </location>
</feature>
<evidence type="ECO:0000313" key="8">
    <source>
        <dbReference type="EMBL" id="CAF9921184.1"/>
    </source>
</evidence>
<feature type="compositionally biased region" description="Basic and acidic residues" evidence="7">
    <location>
        <begin position="80"/>
        <end position="111"/>
    </location>
</feature>
<comment type="subcellular location">
    <subcellularLocation>
        <location evidence="1">Mitochondrion</location>
    </subcellularLocation>
</comment>
<evidence type="ECO:0000256" key="2">
    <source>
        <dbReference type="ARBA" id="ARBA00008860"/>
    </source>
</evidence>
<feature type="compositionally biased region" description="Acidic residues" evidence="7">
    <location>
        <begin position="244"/>
        <end position="256"/>
    </location>
</feature>
<dbReference type="OrthoDB" id="6220758at2759"/>
<reference evidence="8" key="1">
    <citation type="submission" date="2021-03" db="EMBL/GenBank/DDBJ databases">
        <authorList>
            <person name="Tagirdzhanova G."/>
        </authorList>
    </citation>
    <scope>NUCLEOTIDE SEQUENCE</scope>
</reference>
<feature type="region of interest" description="Disordered" evidence="7">
    <location>
        <begin position="235"/>
        <end position="279"/>
    </location>
</feature>
<evidence type="ECO:0000256" key="1">
    <source>
        <dbReference type="ARBA" id="ARBA00004173"/>
    </source>
</evidence>
<dbReference type="GO" id="GO:0005840">
    <property type="term" value="C:ribosome"/>
    <property type="evidence" value="ECO:0007669"/>
    <property type="project" value="UniProtKB-KW"/>
</dbReference>
<dbReference type="AlphaFoldDB" id="A0A8H3FAX5"/>
<protein>
    <recommendedName>
        <fullName evidence="6">Large ribosomal subunit protein mL50</fullName>
    </recommendedName>
</protein>
<accession>A0A8H3FAX5</accession>
<dbReference type="Pfam" id="PF10501">
    <property type="entry name" value="Ribosomal_L50"/>
    <property type="match status" value="1"/>
</dbReference>
<gene>
    <name evidence="8" type="ORF">IMSHALPRED_005104</name>
</gene>
<dbReference type="EMBL" id="CAJPDT010000027">
    <property type="protein sequence ID" value="CAF9921184.1"/>
    <property type="molecule type" value="Genomic_DNA"/>
</dbReference>
<keyword evidence="9" id="KW-1185">Reference proteome</keyword>
<comment type="similarity">
    <text evidence="2">Belongs to the mitochondrion-specific ribosomal protein mL50 family.</text>
</comment>
<evidence type="ECO:0000313" key="9">
    <source>
        <dbReference type="Proteomes" id="UP000664534"/>
    </source>
</evidence>
<evidence type="ECO:0000256" key="4">
    <source>
        <dbReference type="ARBA" id="ARBA00023128"/>
    </source>
</evidence>
<organism evidence="8 9">
    <name type="scientific">Imshaugia aleurites</name>
    <dbReference type="NCBI Taxonomy" id="172621"/>
    <lineage>
        <taxon>Eukaryota</taxon>
        <taxon>Fungi</taxon>
        <taxon>Dikarya</taxon>
        <taxon>Ascomycota</taxon>
        <taxon>Pezizomycotina</taxon>
        <taxon>Lecanoromycetes</taxon>
        <taxon>OSLEUM clade</taxon>
        <taxon>Lecanoromycetidae</taxon>
        <taxon>Lecanorales</taxon>
        <taxon>Lecanorineae</taxon>
        <taxon>Parmeliaceae</taxon>
        <taxon>Imshaugia</taxon>
    </lineage>
</organism>